<evidence type="ECO:0000313" key="2">
    <source>
        <dbReference type="EMBL" id="GAG49605.1"/>
    </source>
</evidence>
<reference evidence="2" key="1">
    <citation type="journal article" date="2014" name="Front. Microbiol.">
        <title>High frequency of phylogenetically diverse reductive dehalogenase-homologous genes in deep subseafloor sedimentary metagenomes.</title>
        <authorList>
            <person name="Kawai M."/>
            <person name="Futagami T."/>
            <person name="Toyoda A."/>
            <person name="Takaki Y."/>
            <person name="Nishi S."/>
            <person name="Hori S."/>
            <person name="Arai W."/>
            <person name="Tsubouchi T."/>
            <person name="Morono Y."/>
            <person name="Uchiyama I."/>
            <person name="Ito T."/>
            <person name="Fujiyama A."/>
            <person name="Inagaki F."/>
            <person name="Takami H."/>
        </authorList>
    </citation>
    <scope>NUCLEOTIDE SEQUENCE</scope>
    <source>
        <strain evidence="2">Expedition CK06-06</strain>
    </source>
</reference>
<dbReference type="InterPro" id="IPR036291">
    <property type="entry name" value="NAD(P)-bd_dom_sf"/>
</dbReference>
<feature type="domain" description="Thioester reductase (TE)" evidence="1">
    <location>
        <begin position="31"/>
        <end position="86"/>
    </location>
</feature>
<proteinExistence type="predicted"/>
<name>X0Y1P4_9ZZZZ</name>
<dbReference type="EMBL" id="BARS01058588">
    <property type="protein sequence ID" value="GAG49605.1"/>
    <property type="molecule type" value="Genomic_DNA"/>
</dbReference>
<gene>
    <name evidence="2" type="ORF">S01H1_85357</name>
</gene>
<dbReference type="SUPFAM" id="SSF51735">
    <property type="entry name" value="NAD(P)-binding Rossmann-fold domains"/>
    <property type="match status" value="1"/>
</dbReference>
<dbReference type="AlphaFoldDB" id="X0Y1P4"/>
<organism evidence="2">
    <name type="scientific">marine sediment metagenome</name>
    <dbReference type="NCBI Taxonomy" id="412755"/>
    <lineage>
        <taxon>unclassified sequences</taxon>
        <taxon>metagenomes</taxon>
        <taxon>ecological metagenomes</taxon>
    </lineage>
</organism>
<feature type="non-terminal residue" evidence="2">
    <location>
        <position position="1"/>
    </location>
</feature>
<comment type="caution">
    <text evidence="2">The sequence shown here is derived from an EMBL/GenBank/DDBJ whole genome shotgun (WGS) entry which is preliminary data.</text>
</comment>
<dbReference type="Gene3D" id="3.40.50.720">
    <property type="entry name" value="NAD(P)-binding Rossmann-like Domain"/>
    <property type="match status" value="1"/>
</dbReference>
<accession>X0Y1P4</accession>
<dbReference type="InterPro" id="IPR013120">
    <property type="entry name" value="FAR_NAD-bd"/>
</dbReference>
<protein>
    <recommendedName>
        <fullName evidence="1">Thioester reductase (TE) domain-containing protein</fullName>
    </recommendedName>
</protein>
<evidence type="ECO:0000259" key="1">
    <source>
        <dbReference type="Pfam" id="PF07993"/>
    </source>
</evidence>
<feature type="non-terminal residue" evidence="2">
    <location>
        <position position="92"/>
    </location>
</feature>
<dbReference type="Pfam" id="PF07993">
    <property type="entry name" value="NAD_binding_4"/>
    <property type="match status" value="1"/>
</dbReference>
<sequence>EGHSVKAMIHKKKPKYIDDAVHYILADITNPASLKSIIDDIDVVFHCAALVRDYGPKKDFFKINVEGTKILANLCKNNIERFIFLSHIQYES</sequence>